<dbReference type="PANTHER" id="PTHR30289">
    <property type="entry name" value="UNCHARACTERIZED PROTEIN YBCL-RELATED"/>
    <property type="match status" value="1"/>
</dbReference>
<name>A0A7W6FZ76_9SPHN</name>
<sequence>MLEHIPHWLGAMLTNVRAGHAKLVIVQDGIVTNGERLDLSSPAFPDGGRLPERFTADGSGVSPPLVWGDVPMGTSSIALIVEDPDAPTPNPLVHAVVWNIPPEERRLGEGMIAKDGDGGADGRDVGKNSYLSEGWLPPDPPTGHGNHDYVFQLFALSQTPDLDPNPGRSSVIEALRGNVLSAGLLVGTYSRGEDAGVRSDSVVEPSLGNRDLGTSLA</sequence>
<feature type="region of interest" description="Disordered" evidence="1">
    <location>
        <begin position="194"/>
        <end position="217"/>
    </location>
</feature>
<reference evidence="2 3" key="1">
    <citation type="submission" date="2020-08" db="EMBL/GenBank/DDBJ databases">
        <title>Genomic Encyclopedia of Type Strains, Phase IV (KMG-IV): sequencing the most valuable type-strain genomes for metagenomic binning, comparative biology and taxonomic classification.</title>
        <authorList>
            <person name="Goeker M."/>
        </authorList>
    </citation>
    <scope>NUCLEOTIDE SEQUENCE [LARGE SCALE GENOMIC DNA]</scope>
    <source>
        <strain evidence="2 3">DSM 27568</strain>
    </source>
</reference>
<organism evidence="2 3">
    <name type="scientific">Novosphingobium fluoreni</name>
    <dbReference type="NCBI Taxonomy" id="1391222"/>
    <lineage>
        <taxon>Bacteria</taxon>
        <taxon>Pseudomonadati</taxon>
        <taxon>Pseudomonadota</taxon>
        <taxon>Alphaproteobacteria</taxon>
        <taxon>Sphingomonadales</taxon>
        <taxon>Sphingomonadaceae</taxon>
        <taxon>Novosphingobium</taxon>
    </lineage>
</organism>
<evidence type="ECO:0008006" key="4">
    <source>
        <dbReference type="Google" id="ProtNLM"/>
    </source>
</evidence>
<dbReference type="EMBL" id="JACIDY010000007">
    <property type="protein sequence ID" value="MBB3941041.1"/>
    <property type="molecule type" value="Genomic_DNA"/>
</dbReference>
<dbReference type="AlphaFoldDB" id="A0A7W6FZ76"/>
<comment type="caution">
    <text evidence="2">The sequence shown here is derived from an EMBL/GenBank/DDBJ whole genome shotgun (WGS) entry which is preliminary data.</text>
</comment>
<dbReference type="NCBIfam" id="TIGR00481">
    <property type="entry name" value="YbhB/YbcL family Raf kinase inhibitor-like protein"/>
    <property type="match status" value="1"/>
</dbReference>
<dbReference type="Proteomes" id="UP000561459">
    <property type="component" value="Unassembled WGS sequence"/>
</dbReference>
<evidence type="ECO:0000256" key="1">
    <source>
        <dbReference type="SAM" id="MobiDB-lite"/>
    </source>
</evidence>
<accession>A0A7W6FZ76</accession>
<dbReference type="Gene3D" id="3.90.280.10">
    <property type="entry name" value="PEBP-like"/>
    <property type="match status" value="1"/>
</dbReference>
<dbReference type="PANTHER" id="PTHR30289:SF1">
    <property type="entry name" value="PEBP (PHOSPHATIDYLETHANOLAMINE-BINDING PROTEIN) FAMILY PROTEIN"/>
    <property type="match status" value="1"/>
</dbReference>
<dbReference type="RefSeq" id="WP_183617591.1">
    <property type="nucleotide sequence ID" value="NZ_JACIDY010000007.1"/>
</dbReference>
<gene>
    <name evidence="2" type="ORF">GGR39_002709</name>
</gene>
<keyword evidence="3" id="KW-1185">Reference proteome</keyword>
<proteinExistence type="predicted"/>
<protein>
    <recommendedName>
        <fullName evidence="4">Phosphatidylethanolamine-binding protein</fullName>
    </recommendedName>
</protein>
<dbReference type="InterPro" id="IPR008914">
    <property type="entry name" value="PEBP"/>
</dbReference>
<dbReference type="CDD" id="cd00865">
    <property type="entry name" value="PEBP_bact_arch"/>
    <property type="match status" value="1"/>
</dbReference>
<dbReference type="Pfam" id="PF01161">
    <property type="entry name" value="PBP"/>
    <property type="match status" value="1"/>
</dbReference>
<dbReference type="SUPFAM" id="SSF49777">
    <property type="entry name" value="PEBP-like"/>
    <property type="match status" value="1"/>
</dbReference>
<feature type="region of interest" description="Disordered" evidence="1">
    <location>
        <begin position="110"/>
        <end position="143"/>
    </location>
</feature>
<evidence type="ECO:0000313" key="2">
    <source>
        <dbReference type="EMBL" id="MBB3941041.1"/>
    </source>
</evidence>
<evidence type="ECO:0000313" key="3">
    <source>
        <dbReference type="Proteomes" id="UP000561459"/>
    </source>
</evidence>
<feature type="compositionally biased region" description="Basic and acidic residues" evidence="1">
    <location>
        <begin position="110"/>
        <end position="126"/>
    </location>
</feature>
<dbReference type="InterPro" id="IPR036610">
    <property type="entry name" value="PEBP-like_sf"/>
</dbReference>
<dbReference type="InterPro" id="IPR005247">
    <property type="entry name" value="YbhB_YbcL/LppC-like"/>
</dbReference>